<reference evidence="3 4" key="1">
    <citation type="journal article" date="2018" name="Nat. Biotechnol.">
        <title>A standardized bacterial taxonomy based on genome phylogeny substantially revises the tree of life.</title>
        <authorList>
            <person name="Parks D.H."/>
            <person name="Chuvochina M."/>
            <person name="Waite D.W."/>
            <person name="Rinke C."/>
            <person name="Skarshewski A."/>
            <person name="Chaumeil P.A."/>
            <person name="Hugenholtz P."/>
        </authorList>
    </citation>
    <scope>NUCLEOTIDE SEQUENCE [LARGE SCALE GENOMIC DNA]</scope>
    <source>
        <strain evidence="3">UBA11247</strain>
    </source>
</reference>
<evidence type="ECO:0000256" key="2">
    <source>
        <dbReference type="SAM" id="Phobius"/>
    </source>
</evidence>
<dbReference type="Proteomes" id="UP000261739">
    <property type="component" value="Unassembled WGS sequence"/>
</dbReference>
<dbReference type="STRING" id="863239.GCA_000213935_02597"/>
<feature type="region of interest" description="Disordered" evidence="1">
    <location>
        <begin position="222"/>
        <end position="249"/>
    </location>
</feature>
<organism evidence="3 4">
    <name type="scientific">Corynebacterium nuruki</name>
    <dbReference type="NCBI Taxonomy" id="1032851"/>
    <lineage>
        <taxon>Bacteria</taxon>
        <taxon>Bacillati</taxon>
        <taxon>Actinomycetota</taxon>
        <taxon>Actinomycetes</taxon>
        <taxon>Mycobacteriales</taxon>
        <taxon>Corynebacteriaceae</taxon>
        <taxon>Corynebacterium</taxon>
    </lineage>
</organism>
<feature type="transmembrane region" description="Helical" evidence="2">
    <location>
        <begin position="56"/>
        <end position="75"/>
    </location>
</feature>
<dbReference type="RefSeq" id="WP_010118771.1">
    <property type="nucleotide sequence ID" value="NZ_DAITTW010000021.1"/>
</dbReference>
<name>A0A3D4T1D2_9CORY</name>
<gene>
    <name evidence="3" type="ORF">DIW82_11410</name>
</gene>
<dbReference type="AlphaFoldDB" id="A0A3D4T1D2"/>
<keyword evidence="2" id="KW-0812">Transmembrane</keyword>
<sequence>MSRHAVGDTNPGPDSDAGTADRSAGEPTLLDQLGGLSGLLSTVIPVLVLVPVNAKWGLGPALWSAVGVSVVIFIWRLARRETVMPAVSGLLGVGLCALIAWFTGDAKGYFAYGIWYSLVAGIVFVLSVVVRWPLVGLIWKGVNGDPRRWRTSRTSVRVYSLATLAWAVVFFARFIVQQWLYGQDDAVGALGVARIAMGLPLTAVVVAATVWAVRVADRAEGIGRHGDPDSNHSPGSTTDNTHHNQGEQE</sequence>
<evidence type="ECO:0000313" key="4">
    <source>
        <dbReference type="Proteomes" id="UP000261739"/>
    </source>
</evidence>
<feature type="transmembrane region" description="Helical" evidence="2">
    <location>
        <begin position="29"/>
        <end position="50"/>
    </location>
</feature>
<comment type="caution">
    <text evidence="3">The sequence shown here is derived from an EMBL/GenBank/DDBJ whole genome shotgun (WGS) entry which is preliminary data.</text>
</comment>
<keyword evidence="2" id="KW-0472">Membrane</keyword>
<keyword evidence="2" id="KW-1133">Transmembrane helix</keyword>
<feature type="transmembrane region" description="Helical" evidence="2">
    <location>
        <begin position="195"/>
        <end position="216"/>
    </location>
</feature>
<dbReference type="InterPro" id="IPR016566">
    <property type="entry name" value="UCP010219"/>
</dbReference>
<feature type="region of interest" description="Disordered" evidence="1">
    <location>
        <begin position="1"/>
        <end position="22"/>
    </location>
</feature>
<accession>A0A3D4T1D2</accession>
<feature type="transmembrane region" description="Helical" evidence="2">
    <location>
        <begin position="82"/>
        <end position="102"/>
    </location>
</feature>
<dbReference type="Pfam" id="PF11361">
    <property type="entry name" value="DUF3159"/>
    <property type="match status" value="1"/>
</dbReference>
<proteinExistence type="predicted"/>
<protein>
    <submittedName>
        <fullName evidence="3">DUF3159 domain-containing protein</fullName>
    </submittedName>
</protein>
<evidence type="ECO:0000313" key="3">
    <source>
        <dbReference type="EMBL" id="HCT15356.1"/>
    </source>
</evidence>
<feature type="compositionally biased region" description="Basic and acidic residues" evidence="1">
    <location>
        <begin position="240"/>
        <end position="249"/>
    </location>
</feature>
<feature type="transmembrane region" description="Helical" evidence="2">
    <location>
        <begin position="156"/>
        <end position="175"/>
    </location>
</feature>
<dbReference type="EMBL" id="DQID01000293">
    <property type="protein sequence ID" value="HCT15356.1"/>
    <property type="molecule type" value="Genomic_DNA"/>
</dbReference>
<feature type="transmembrane region" description="Helical" evidence="2">
    <location>
        <begin position="114"/>
        <end position="135"/>
    </location>
</feature>
<evidence type="ECO:0000256" key="1">
    <source>
        <dbReference type="SAM" id="MobiDB-lite"/>
    </source>
</evidence>
<dbReference type="PIRSF" id="PIRSF010219">
    <property type="entry name" value="UCP010219"/>
    <property type="match status" value="1"/>
</dbReference>